<comment type="caution">
    <text evidence="1">The sequence shown here is derived from an EMBL/GenBank/DDBJ whole genome shotgun (WGS) entry which is preliminary data.</text>
</comment>
<evidence type="ECO:0000313" key="2">
    <source>
        <dbReference type="Proteomes" id="UP001241377"/>
    </source>
</evidence>
<reference evidence="1" key="1">
    <citation type="submission" date="2023-04" db="EMBL/GenBank/DDBJ databases">
        <title>Draft Genome sequencing of Naganishia species isolated from polar environments using Oxford Nanopore Technology.</title>
        <authorList>
            <person name="Leo P."/>
            <person name="Venkateswaran K."/>
        </authorList>
    </citation>
    <scope>NUCLEOTIDE SEQUENCE</scope>
    <source>
        <strain evidence="1">MNA-CCFEE 5261</strain>
    </source>
</reference>
<dbReference type="Proteomes" id="UP001241377">
    <property type="component" value="Unassembled WGS sequence"/>
</dbReference>
<keyword evidence="2" id="KW-1185">Reference proteome</keyword>
<evidence type="ECO:0000313" key="1">
    <source>
        <dbReference type="EMBL" id="KAJ9095117.1"/>
    </source>
</evidence>
<name>A0ACC2V972_9TREE</name>
<gene>
    <name evidence="1" type="ORF">QFC19_007685</name>
</gene>
<dbReference type="EMBL" id="JASBWR010000104">
    <property type="protein sequence ID" value="KAJ9095117.1"/>
    <property type="molecule type" value="Genomic_DNA"/>
</dbReference>
<sequence>MSDPEELKAKYAEIAWLKKQIEEKKAARGRRSDKNGISKPSRKQFPTPQIDLKPLKVDSGDENYISSTTSRGMTLVNTNIYEREQKLQLLKAEAARKLQIEAQERNRQRKWKPRIDKNKTKTDHCDRIAISDQIFAVCGGGNKLVPLTVPPPDSEGQIIMWNSIKYIRKKNGTFRRVGKSAEYVFSSSQSGNTNVSTSEDCRYYTRIGKYLPNHISLALLTSGICKKSSHCKYLHDPNHIRACRQYLQNKCTNTNCLLNHEPDEHNTPICKYYKQGSCTSPNCHFLHSEKPQDPDLYICLCRPFSVGGWCPRGLKCPFRHDFECPDFEESGTCPRGFSCFLAHPVTKRTQQIMATKTDDDVVIDDEKPTISSFTVDPLQLFVTTNGLYDMYVDEKEPKQDNEFMINLESDSDDLEDNNDYVSV</sequence>
<organism evidence="1 2">
    <name type="scientific">Naganishia cerealis</name>
    <dbReference type="NCBI Taxonomy" id="610337"/>
    <lineage>
        <taxon>Eukaryota</taxon>
        <taxon>Fungi</taxon>
        <taxon>Dikarya</taxon>
        <taxon>Basidiomycota</taxon>
        <taxon>Agaricomycotina</taxon>
        <taxon>Tremellomycetes</taxon>
        <taxon>Filobasidiales</taxon>
        <taxon>Filobasidiaceae</taxon>
        <taxon>Naganishia</taxon>
    </lineage>
</organism>
<proteinExistence type="predicted"/>
<protein>
    <submittedName>
        <fullName evidence="1">Uncharacterized protein</fullName>
    </submittedName>
</protein>
<accession>A0ACC2V972</accession>